<name>A0A0G0VKR2_9BACT</name>
<reference evidence="1 2" key="1">
    <citation type="journal article" date="2015" name="Nature">
        <title>rRNA introns, odd ribosomes, and small enigmatic genomes across a large radiation of phyla.</title>
        <authorList>
            <person name="Brown C.T."/>
            <person name="Hug L.A."/>
            <person name="Thomas B.C."/>
            <person name="Sharon I."/>
            <person name="Castelle C.J."/>
            <person name="Singh A."/>
            <person name="Wilkins M.J."/>
            <person name="Williams K.H."/>
            <person name="Banfield J.F."/>
        </authorList>
    </citation>
    <scope>NUCLEOTIDE SEQUENCE [LARGE SCALE GENOMIC DNA]</scope>
</reference>
<protein>
    <submittedName>
        <fullName evidence="1">Uncharacterized protein</fullName>
    </submittedName>
</protein>
<feature type="non-terminal residue" evidence="1">
    <location>
        <position position="25"/>
    </location>
</feature>
<evidence type="ECO:0000313" key="2">
    <source>
        <dbReference type="Proteomes" id="UP000034293"/>
    </source>
</evidence>
<comment type="caution">
    <text evidence="1">The sequence shown here is derived from an EMBL/GenBank/DDBJ whole genome shotgun (WGS) entry which is preliminary data.</text>
</comment>
<accession>A0A0G0VKR2</accession>
<dbReference type="AlphaFoldDB" id="A0A0G0VKR2"/>
<organism evidence="1 2">
    <name type="scientific">Candidatus Woesebacteria bacterium GW2011_GWA1_40_43</name>
    <dbReference type="NCBI Taxonomy" id="1618553"/>
    <lineage>
        <taxon>Bacteria</taxon>
        <taxon>Candidatus Woeseibacteriota</taxon>
    </lineage>
</organism>
<gene>
    <name evidence="1" type="ORF">UU02_C0026G0010</name>
</gene>
<dbReference type="EMBL" id="LBZA01000026">
    <property type="protein sequence ID" value="KKR63367.1"/>
    <property type="molecule type" value="Genomic_DNA"/>
</dbReference>
<dbReference type="Proteomes" id="UP000034293">
    <property type="component" value="Unassembled WGS sequence"/>
</dbReference>
<proteinExistence type="predicted"/>
<sequence length="25" mass="2984">MRETHAKALAFSKSETYEMSFLRYS</sequence>
<evidence type="ECO:0000313" key="1">
    <source>
        <dbReference type="EMBL" id="KKR63367.1"/>
    </source>
</evidence>